<gene>
    <name evidence="2" type="ORF">GN244_ATG08745</name>
    <name evidence="3" type="ORF">GN958_ATG05969</name>
</gene>
<dbReference type="EMBL" id="JAACNO010000795">
    <property type="protein sequence ID" value="KAF4144801.1"/>
    <property type="molecule type" value="Genomic_DNA"/>
</dbReference>
<dbReference type="EMBL" id="WSZM01000181">
    <property type="protein sequence ID" value="KAF4039143.1"/>
    <property type="molecule type" value="Genomic_DNA"/>
</dbReference>
<dbReference type="AlphaFoldDB" id="A0A833SUX3"/>
<keyword evidence="4" id="KW-1185">Reference proteome</keyword>
<organism evidence="2 4">
    <name type="scientific">Phytophthora infestans</name>
    <name type="common">Potato late blight agent</name>
    <name type="synonym">Botrytis infestans</name>
    <dbReference type="NCBI Taxonomy" id="4787"/>
    <lineage>
        <taxon>Eukaryota</taxon>
        <taxon>Sar</taxon>
        <taxon>Stramenopiles</taxon>
        <taxon>Oomycota</taxon>
        <taxon>Peronosporomycetes</taxon>
        <taxon>Peronosporales</taxon>
        <taxon>Peronosporaceae</taxon>
        <taxon>Phytophthora</taxon>
    </lineage>
</organism>
<evidence type="ECO:0000313" key="4">
    <source>
        <dbReference type="Proteomes" id="UP000602510"/>
    </source>
</evidence>
<reference evidence="2" key="1">
    <citation type="submission" date="2020-04" db="EMBL/GenBank/DDBJ databases">
        <title>Hybrid Assembly of Korean Phytophthora infestans isolates.</title>
        <authorList>
            <person name="Prokchorchik M."/>
            <person name="Lee Y."/>
            <person name="Seo J."/>
            <person name="Cho J.-H."/>
            <person name="Park Y.-E."/>
            <person name="Jang D.-C."/>
            <person name="Im J.-S."/>
            <person name="Choi J.-G."/>
            <person name="Park H.-J."/>
            <person name="Lee G.-B."/>
            <person name="Lee Y.-G."/>
            <person name="Hong S.-Y."/>
            <person name="Cho K."/>
            <person name="Sohn K.H."/>
        </authorList>
    </citation>
    <scope>NUCLEOTIDE SEQUENCE</scope>
    <source>
        <strain evidence="2">KR_1_A1</strain>
        <strain evidence="3">KR_2_A2</strain>
    </source>
</reference>
<feature type="compositionally biased region" description="Polar residues" evidence="1">
    <location>
        <begin position="20"/>
        <end position="29"/>
    </location>
</feature>
<name>A0A833SUX3_PHYIN</name>
<feature type="region of interest" description="Disordered" evidence="1">
    <location>
        <begin position="1"/>
        <end position="36"/>
    </location>
</feature>
<evidence type="ECO:0000256" key="1">
    <source>
        <dbReference type="SAM" id="MobiDB-lite"/>
    </source>
</evidence>
<accession>A0A833SUX3</accession>
<sequence length="62" mass="6773">MHDIPGPTYISEEPVACEQSPASQPTQPSKPKRGKFSEEQDFVLLYAITRLAPYAADHGDVG</sequence>
<dbReference type="Proteomes" id="UP000704712">
    <property type="component" value="Unassembled WGS sequence"/>
</dbReference>
<proteinExistence type="predicted"/>
<dbReference type="Proteomes" id="UP000602510">
    <property type="component" value="Unassembled WGS sequence"/>
</dbReference>
<evidence type="ECO:0000313" key="3">
    <source>
        <dbReference type="EMBL" id="KAF4144801.1"/>
    </source>
</evidence>
<comment type="caution">
    <text evidence="2">The sequence shown here is derived from an EMBL/GenBank/DDBJ whole genome shotgun (WGS) entry which is preliminary data.</text>
</comment>
<protein>
    <submittedName>
        <fullName evidence="2">Uncharacterized protein</fullName>
    </submittedName>
</protein>
<evidence type="ECO:0000313" key="2">
    <source>
        <dbReference type="EMBL" id="KAF4039143.1"/>
    </source>
</evidence>